<evidence type="ECO:0000313" key="2">
    <source>
        <dbReference type="Proteomes" id="UP000782705"/>
    </source>
</evidence>
<dbReference type="PIRSF" id="PIRSF021332">
    <property type="entry name" value="DUF1054"/>
    <property type="match status" value="1"/>
</dbReference>
<evidence type="ECO:0000313" key="1">
    <source>
        <dbReference type="EMBL" id="KAF1304444.1"/>
    </source>
</evidence>
<dbReference type="RefSeq" id="WP_161901778.1">
    <property type="nucleotide sequence ID" value="NZ_MAEL01000032.1"/>
</dbReference>
<accession>A0ABQ6Z0E6</accession>
<keyword evidence="2" id="KW-1185">Reference proteome</keyword>
<proteinExistence type="predicted"/>
<dbReference type="EMBL" id="MAEL01000032">
    <property type="protein sequence ID" value="KAF1304444.1"/>
    <property type="molecule type" value="Genomic_DNA"/>
</dbReference>
<reference evidence="1 2" key="1">
    <citation type="submission" date="2016-06" db="EMBL/GenBank/DDBJ databases">
        <title>Four novel species of enterococci isolated from chicken manure.</title>
        <authorList>
            <person name="Van Tyne D."/>
        </authorList>
    </citation>
    <scope>NUCLEOTIDE SEQUENCE [LARGE SCALE GENOMIC DNA]</scope>
    <source>
        <strain evidence="1 2">CU12B</strain>
    </source>
</reference>
<protein>
    <submittedName>
        <fullName evidence="1">Uncharacterized protein</fullName>
    </submittedName>
</protein>
<dbReference type="Pfam" id="PF06335">
    <property type="entry name" value="DUF1054"/>
    <property type="match status" value="1"/>
</dbReference>
<dbReference type="Proteomes" id="UP000782705">
    <property type="component" value="Unassembled WGS sequence"/>
</dbReference>
<dbReference type="SUPFAM" id="SSF142913">
    <property type="entry name" value="YktB/PF0168-like"/>
    <property type="match status" value="1"/>
</dbReference>
<organism evidence="1 2">
    <name type="scientific">Candidatus Enterococcus willemsii</name>
    <dbReference type="NCBI Taxonomy" id="1857215"/>
    <lineage>
        <taxon>Bacteria</taxon>
        <taxon>Bacillati</taxon>
        <taxon>Bacillota</taxon>
        <taxon>Bacilli</taxon>
        <taxon>Lactobacillales</taxon>
        <taxon>Enterococcaceae</taxon>
        <taxon>Enterococcus</taxon>
    </lineage>
</organism>
<dbReference type="Gene3D" id="3.30.930.20">
    <property type="entry name" value="Protein of unknown function DUF1054"/>
    <property type="match status" value="1"/>
</dbReference>
<sequence length="201" mass="23929">MFNETSFEVFQVEGLDERMAAIRKDIQPVFQSLNEYFKAKLEPEVEDELFIHIAQHIRRTVHPPENTWSALSRQKRGYKMEAHFQLGIFPEYVFMWLSIIDQPKGKEQMADALLAHPEWWTNLPKDFVFNKDHTKSDYEPLTHEAFEKALQRLKKVKKSELQIGRIIPKDSEWDLERMRQYMLETYQALVPIYIGLKEVGE</sequence>
<dbReference type="InterPro" id="IPR053707">
    <property type="entry name" value="UPF0637_domain_sf"/>
</dbReference>
<dbReference type="InterPro" id="IPR009403">
    <property type="entry name" value="UPF0637"/>
</dbReference>
<comment type="caution">
    <text evidence="1">The sequence shown here is derived from an EMBL/GenBank/DDBJ whole genome shotgun (WGS) entry which is preliminary data.</text>
</comment>
<gene>
    <name evidence="1" type="ORF">BAU17_07015</name>
</gene>
<name>A0ABQ6Z0E6_9ENTE</name>